<feature type="transmembrane region" description="Helical" evidence="1">
    <location>
        <begin position="12"/>
        <end position="37"/>
    </location>
</feature>
<evidence type="ECO:0000313" key="3">
    <source>
        <dbReference type="Proteomes" id="UP000828390"/>
    </source>
</evidence>
<keyword evidence="1" id="KW-1133">Transmembrane helix</keyword>
<sequence>MVTFCSMGAARLLGAASSSGLLGLFAMVVLVGAARLVKGSFRPVIMRMGAVIVCDSGAAGAVGGGCGAPTSFPGRTDPQISVEGLASAIEII</sequence>
<evidence type="ECO:0000256" key="1">
    <source>
        <dbReference type="SAM" id="Phobius"/>
    </source>
</evidence>
<keyword evidence="1" id="KW-0812">Transmembrane</keyword>
<name>A0A9D4L7Y1_DREPO</name>
<organism evidence="2 3">
    <name type="scientific">Dreissena polymorpha</name>
    <name type="common">Zebra mussel</name>
    <name type="synonym">Mytilus polymorpha</name>
    <dbReference type="NCBI Taxonomy" id="45954"/>
    <lineage>
        <taxon>Eukaryota</taxon>
        <taxon>Metazoa</taxon>
        <taxon>Spiralia</taxon>
        <taxon>Lophotrochozoa</taxon>
        <taxon>Mollusca</taxon>
        <taxon>Bivalvia</taxon>
        <taxon>Autobranchia</taxon>
        <taxon>Heteroconchia</taxon>
        <taxon>Euheterodonta</taxon>
        <taxon>Imparidentia</taxon>
        <taxon>Neoheterodontei</taxon>
        <taxon>Myida</taxon>
        <taxon>Dreissenoidea</taxon>
        <taxon>Dreissenidae</taxon>
        <taxon>Dreissena</taxon>
    </lineage>
</organism>
<protein>
    <submittedName>
        <fullName evidence="2">Uncharacterized protein</fullName>
    </submittedName>
</protein>
<dbReference type="EMBL" id="JAIWYP010000003">
    <property type="protein sequence ID" value="KAH3852101.1"/>
    <property type="molecule type" value="Genomic_DNA"/>
</dbReference>
<proteinExistence type="predicted"/>
<reference evidence="2" key="1">
    <citation type="journal article" date="2019" name="bioRxiv">
        <title>The Genome of the Zebra Mussel, Dreissena polymorpha: A Resource for Invasive Species Research.</title>
        <authorList>
            <person name="McCartney M.A."/>
            <person name="Auch B."/>
            <person name="Kono T."/>
            <person name="Mallez S."/>
            <person name="Zhang Y."/>
            <person name="Obille A."/>
            <person name="Becker A."/>
            <person name="Abrahante J.E."/>
            <person name="Garbe J."/>
            <person name="Badalamenti J.P."/>
            <person name="Herman A."/>
            <person name="Mangelson H."/>
            <person name="Liachko I."/>
            <person name="Sullivan S."/>
            <person name="Sone E.D."/>
            <person name="Koren S."/>
            <person name="Silverstein K.A.T."/>
            <person name="Beckman K.B."/>
            <person name="Gohl D.M."/>
        </authorList>
    </citation>
    <scope>NUCLEOTIDE SEQUENCE</scope>
    <source>
        <strain evidence="2">Duluth1</strain>
        <tissue evidence="2">Whole animal</tissue>
    </source>
</reference>
<accession>A0A9D4L7Y1</accession>
<gene>
    <name evidence="2" type="ORF">DPMN_094598</name>
</gene>
<comment type="caution">
    <text evidence="2">The sequence shown here is derived from an EMBL/GenBank/DDBJ whole genome shotgun (WGS) entry which is preliminary data.</text>
</comment>
<dbReference type="Proteomes" id="UP000828390">
    <property type="component" value="Unassembled WGS sequence"/>
</dbReference>
<evidence type="ECO:0000313" key="2">
    <source>
        <dbReference type="EMBL" id="KAH3852101.1"/>
    </source>
</evidence>
<reference evidence="2" key="2">
    <citation type="submission" date="2020-11" db="EMBL/GenBank/DDBJ databases">
        <authorList>
            <person name="McCartney M.A."/>
            <person name="Auch B."/>
            <person name="Kono T."/>
            <person name="Mallez S."/>
            <person name="Becker A."/>
            <person name="Gohl D.M."/>
            <person name="Silverstein K.A.T."/>
            <person name="Koren S."/>
            <person name="Bechman K.B."/>
            <person name="Herman A."/>
            <person name="Abrahante J.E."/>
            <person name="Garbe J."/>
        </authorList>
    </citation>
    <scope>NUCLEOTIDE SEQUENCE</scope>
    <source>
        <strain evidence="2">Duluth1</strain>
        <tissue evidence="2">Whole animal</tissue>
    </source>
</reference>
<keyword evidence="3" id="KW-1185">Reference proteome</keyword>
<keyword evidence="1" id="KW-0472">Membrane</keyword>
<dbReference type="AlphaFoldDB" id="A0A9D4L7Y1"/>